<keyword evidence="1" id="KW-0479">Metal-binding</keyword>
<proteinExistence type="predicted"/>
<protein>
    <recommendedName>
        <fullName evidence="5">RING-type domain-containing protein</fullName>
    </recommendedName>
</protein>
<name>A0ABC8LVE3_ERUVS</name>
<evidence type="ECO:0000256" key="3">
    <source>
        <dbReference type="ARBA" id="ARBA00022833"/>
    </source>
</evidence>
<dbReference type="EMBL" id="CAKOAT010764042">
    <property type="protein sequence ID" value="CAH8387825.1"/>
    <property type="molecule type" value="Genomic_DNA"/>
</dbReference>
<dbReference type="InterPro" id="IPR001841">
    <property type="entry name" value="Znf_RING"/>
</dbReference>
<keyword evidence="3" id="KW-0862">Zinc</keyword>
<dbReference type="PROSITE" id="PS50089">
    <property type="entry name" value="ZF_RING_2"/>
    <property type="match status" value="1"/>
</dbReference>
<dbReference type="SUPFAM" id="SSF57850">
    <property type="entry name" value="RING/U-box"/>
    <property type="match status" value="1"/>
</dbReference>
<organism evidence="6 7">
    <name type="scientific">Eruca vesicaria subsp. sativa</name>
    <name type="common">Garden rocket</name>
    <name type="synonym">Eruca sativa</name>
    <dbReference type="NCBI Taxonomy" id="29727"/>
    <lineage>
        <taxon>Eukaryota</taxon>
        <taxon>Viridiplantae</taxon>
        <taxon>Streptophyta</taxon>
        <taxon>Embryophyta</taxon>
        <taxon>Tracheophyta</taxon>
        <taxon>Spermatophyta</taxon>
        <taxon>Magnoliopsida</taxon>
        <taxon>eudicotyledons</taxon>
        <taxon>Gunneridae</taxon>
        <taxon>Pentapetalae</taxon>
        <taxon>rosids</taxon>
        <taxon>malvids</taxon>
        <taxon>Brassicales</taxon>
        <taxon>Brassicaceae</taxon>
        <taxon>Brassiceae</taxon>
        <taxon>Eruca</taxon>
    </lineage>
</organism>
<evidence type="ECO:0000259" key="5">
    <source>
        <dbReference type="PROSITE" id="PS50089"/>
    </source>
</evidence>
<accession>A0ABC8LVE3</accession>
<evidence type="ECO:0000313" key="7">
    <source>
        <dbReference type="Proteomes" id="UP001642260"/>
    </source>
</evidence>
<dbReference type="Gene3D" id="3.30.40.10">
    <property type="entry name" value="Zinc/RING finger domain, C3HC4 (zinc finger)"/>
    <property type="match status" value="1"/>
</dbReference>
<reference evidence="6 7" key="1">
    <citation type="submission" date="2022-03" db="EMBL/GenBank/DDBJ databases">
        <authorList>
            <person name="Macdonald S."/>
            <person name="Ahmed S."/>
            <person name="Newling K."/>
        </authorList>
    </citation>
    <scope>NUCLEOTIDE SEQUENCE [LARGE SCALE GENOMIC DNA]</scope>
</reference>
<comment type="caution">
    <text evidence="6">The sequence shown here is derived from an EMBL/GenBank/DDBJ whole genome shotgun (WGS) entry which is preliminary data.</text>
</comment>
<sequence>METETDTPKVYTVVANLSKIFTNTVDILLQEVIQDETGVVQVVASDHINLNLSGGFTPNHLSRLLHEKQVPESQYLGQKIALDINRELANDDSLREPAFVFVTVDFIRETRLILPPDEPTPSRGASREVLQRLADQQRVLEVKKNEIHCSICIEDLSKNHQKIIEMPKCLHRFHQDCLFEWLGRQNSCPLCRSVPYGLDQETES</sequence>
<dbReference type="PANTHER" id="PTHR45931:SF16">
    <property type="entry name" value="RING_U-BOX SUPERFAMILY PROTEIN"/>
    <property type="match status" value="1"/>
</dbReference>
<evidence type="ECO:0000256" key="4">
    <source>
        <dbReference type="PROSITE-ProRule" id="PRU00175"/>
    </source>
</evidence>
<keyword evidence="7" id="KW-1185">Reference proteome</keyword>
<dbReference type="PANTHER" id="PTHR45931">
    <property type="entry name" value="SI:CH211-59O9.10"/>
    <property type="match status" value="1"/>
</dbReference>
<dbReference type="Proteomes" id="UP001642260">
    <property type="component" value="Unassembled WGS sequence"/>
</dbReference>
<evidence type="ECO:0000256" key="1">
    <source>
        <dbReference type="ARBA" id="ARBA00022723"/>
    </source>
</evidence>
<dbReference type="InterPro" id="IPR013083">
    <property type="entry name" value="Znf_RING/FYVE/PHD"/>
</dbReference>
<dbReference type="AlphaFoldDB" id="A0ABC8LVE3"/>
<gene>
    <name evidence="6" type="ORF">ERUC_LOCUS40308</name>
</gene>
<evidence type="ECO:0000313" key="6">
    <source>
        <dbReference type="EMBL" id="CAH8387825.1"/>
    </source>
</evidence>
<dbReference type="Pfam" id="PF13639">
    <property type="entry name" value="zf-RING_2"/>
    <property type="match status" value="1"/>
</dbReference>
<feature type="domain" description="RING-type" evidence="5">
    <location>
        <begin position="149"/>
        <end position="192"/>
    </location>
</feature>
<dbReference type="SMART" id="SM00184">
    <property type="entry name" value="RING"/>
    <property type="match status" value="1"/>
</dbReference>
<evidence type="ECO:0000256" key="2">
    <source>
        <dbReference type="ARBA" id="ARBA00022771"/>
    </source>
</evidence>
<dbReference type="InterPro" id="IPR051834">
    <property type="entry name" value="RING_finger_E3_ligase"/>
</dbReference>
<keyword evidence="2 4" id="KW-0863">Zinc-finger</keyword>
<dbReference type="GO" id="GO:0008270">
    <property type="term" value="F:zinc ion binding"/>
    <property type="evidence" value="ECO:0007669"/>
    <property type="project" value="UniProtKB-KW"/>
</dbReference>